<accession>A0A1G5QUA8</accession>
<feature type="domain" description="EamA" evidence="2">
    <location>
        <begin position="147"/>
        <end position="278"/>
    </location>
</feature>
<dbReference type="Proteomes" id="UP000199648">
    <property type="component" value="Unassembled WGS sequence"/>
</dbReference>
<feature type="transmembrane region" description="Helical" evidence="1">
    <location>
        <begin position="208"/>
        <end position="231"/>
    </location>
</feature>
<feature type="transmembrane region" description="Helical" evidence="1">
    <location>
        <begin position="119"/>
        <end position="141"/>
    </location>
</feature>
<reference evidence="3 4" key="1">
    <citation type="submission" date="2016-10" db="EMBL/GenBank/DDBJ databases">
        <authorList>
            <person name="de Groot N.N."/>
        </authorList>
    </citation>
    <scope>NUCLEOTIDE SEQUENCE [LARGE SCALE GENOMIC DNA]</scope>
    <source>
        <strain evidence="3 4">HLD2</strain>
    </source>
</reference>
<dbReference type="GO" id="GO:0016020">
    <property type="term" value="C:membrane"/>
    <property type="evidence" value="ECO:0007669"/>
    <property type="project" value="InterPro"/>
</dbReference>
<feature type="domain" description="EamA" evidence="2">
    <location>
        <begin position="7"/>
        <end position="135"/>
    </location>
</feature>
<evidence type="ECO:0000313" key="3">
    <source>
        <dbReference type="EMBL" id="SCZ64659.1"/>
    </source>
</evidence>
<feature type="transmembrane region" description="Helical" evidence="1">
    <location>
        <begin position="7"/>
        <end position="27"/>
    </location>
</feature>
<dbReference type="SUPFAM" id="SSF103481">
    <property type="entry name" value="Multidrug resistance efflux transporter EmrE"/>
    <property type="match status" value="2"/>
</dbReference>
<proteinExistence type="predicted"/>
<feature type="transmembrane region" description="Helical" evidence="1">
    <location>
        <begin position="66"/>
        <end position="87"/>
    </location>
</feature>
<feature type="transmembrane region" description="Helical" evidence="1">
    <location>
        <begin position="238"/>
        <end position="256"/>
    </location>
</feature>
<protein>
    <submittedName>
        <fullName evidence="3">EamA domain-containing membrane protein RarD</fullName>
    </submittedName>
</protein>
<feature type="transmembrane region" description="Helical" evidence="1">
    <location>
        <begin position="178"/>
        <end position="196"/>
    </location>
</feature>
<dbReference type="STRING" id="415747.SAMN03097708_02684"/>
<dbReference type="OrthoDB" id="5295396at2"/>
<sequence length="295" mass="31532">MHPVLPVFVLISSAILWGVTWWPLQYFHTNGVAGIPLILVGYGVVGLVLLPWLIRERRAWRGESRFLWIMLLLGGWANLSFASAMIYGEVVRAMMLFYLAPVWGVLGGWLFLGETIDRARWFGVGLALLGAFLVLGGPVVFETAPSWLDLLAISSGLAFALNNVTCRGAAHVPLMSKTAAMFIGCGLMAIVALPLVSAGLPEVPGTTWFWLVMFGLVWLLIATLGTLWAVTHMEAGRASVLLITELLAAVISAVVIGGETLSAGELAGGALILAATLIEARRGPDEPVVDVPAAY</sequence>
<dbReference type="InterPro" id="IPR037185">
    <property type="entry name" value="EmrE-like"/>
</dbReference>
<feature type="transmembrane region" description="Helical" evidence="1">
    <location>
        <begin position="147"/>
        <end position="166"/>
    </location>
</feature>
<evidence type="ECO:0000256" key="1">
    <source>
        <dbReference type="SAM" id="Phobius"/>
    </source>
</evidence>
<dbReference type="AlphaFoldDB" id="A0A1G5QUA8"/>
<dbReference type="Pfam" id="PF00892">
    <property type="entry name" value="EamA"/>
    <property type="match status" value="2"/>
</dbReference>
<dbReference type="RefSeq" id="WP_092998158.1">
    <property type="nucleotide sequence ID" value="NZ_FMWD01000008.1"/>
</dbReference>
<feature type="transmembrane region" description="Helical" evidence="1">
    <location>
        <begin position="93"/>
        <end position="112"/>
    </location>
</feature>
<gene>
    <name evidence="3" type="ORF">SAMN03097708_02684</name>
</gene>
<keyword evidence="1" id="KW-0812">Transmembrane</keyword>
<keyword evidence="1" id="KW-0472">Membrane</keyword>
<keyword evidence="4" id="KW-1185">Reference proteome</keyword>
<dbReference type="EMBL" id="FMWD01000008">
    <property type="protein sequence ID" value="SCZ64659.1"/>
    <property type="molecule type" value="Genomic_DNA"/>
</dbReference>
<feature type="transmembrane region" description="Helical" evidence="1">
    <location>
        <begin position="33"/>
        <end position="54"/>
    </location>
</feature>
<dbReference type="PANTHER" id="PTHR22911">
    <property type="entry name" value="ACYL-MALONYL CONDENSING ENZYME-RELATED"/>
    <property type="match status" value="1"/>
</dbReference>
<organism evidence="3 4">
    <name type="scientific">Thiohalomonas denitrificans</name>
    <dbReference type="NCBI Taxonomy" id="415747"/>
    <lineage>
        <taxon>Bacteria</taxon>
        <taxon>Pseudomonadati</taxon>
        <taxon>Pseudomonadota</taxon>
        <taxon>Gammaproteobacteria</taxon>
        <taxon>Thiohalomonadales</taxon>
        <taxon>Thiohalomonadaceae</taxon>
        <taxon>Thiohalomonas</taxon>
    </lineage>
</organism>
<keyword evidence="1" id="KW-1133">Transmembrane helix</keyword>
<evidence type="ECO:0000259" key="2">
    <source>
        <dbReference type="Pfam" id="PF00892"/>
    </source>
</evidence>
<dbReference type="InterPro" id="IPR000620">
    <property type="entry name" value="EamA_dom"/>
</dbReference>
<name>A0A1G5QUA8_9GAMM</name>
<evidence type="ECO:0000313" key="4">
    <source>
        <dbReference type="Proteomes" id="UP000199648"/>
    </source>
</evidence>
<dbReference type="PANTHER" id="PTHR22911:SF79">
    <property type="entry name" value="MOBA-LIKE NTP TRANSFERASE DOMAIN-CONTAINING PROTEIN"/>
    <property type="match status" value="1"/>
</dbReference>